<dbReference type="NCBIfam" id="TIGR00350">
    <property type="entry name" value="lytR_cpsA_psr"/>
    <property type="match status" value="1"/>
</dbReference>
<organism evidence="5 6">
    <name type="scientific">Croceifilum oryzae</name>
    <dbReference type="NCBI Taxonomy" id="1553429"/>
    <lineage>
        <taxon>Bacteria</taxon>
        <taxon>Bacillati</taxon>
        <taxon>Bacillota</taxon>
        <taxon>Bacilli</taxon>
        <taxon>Bacillales</taxon>
        <taxon>Thermoactinomycetaceae</taxon>
        <taxon>Croceifilum</taxon>
    </lineage>
</organism>
<name>A0AAJ1TF61_9BACL</name>
<feature type="transmembrane region" description="Helical" evidence="3">
    <location>
        <begin position="24"/>
        <end position="44"/>
    </location>
</feature>
<gene>
    <name evidence="5" type="ORF">J2Z48_000055</name>
</gene>
<feature type="compositionally biased region" description="Polar residues" evidence="2">
    <location>
        <begin position="361"/>
        <end position="371"/>
    </location>
</feature>
<feature type="compositionally biased region" description="Basic and acidic residues" evidence="2">
    <location>
        <begin position="349"/>
        <end position="358"/>
    </location>
</feature>
<reference evidence="5 6" key="1">
    <citation type="submission" date="2023-07" db="EMBL/GenBank/DDBJ databases">
        <title>Genomic Encyclopedia of Type Strains, Phase IV (KMG-IV): sequencing the most valuable type-strain genomes for metagenomic binning, comparative biology and taxonomic classification.</title>
        <authorList>
            <person name="Goeker M."/>
        </authorList>
    </citation>
    <scope>NUCLEOTIDE SEQUENCE [LARGE SCALE GENOMIC DNA]</scope>
    <source>
        <strain evidence="5 6">DSM 46876</strain>
    </source>
</reference>
<protein>
    <submittedName>
        <fullName evidence="5">LCP family protein required for cell wall assembly</fullName>
    </submittedName>
</protein>
<evidence type="ECO:0000259" key="4">
    <source>
        <dbReference type="Pfam" id="PF03816"/>
    </source>
</evidence>
<evidence type="ECO:0000256" key="2">
    <source>
        <dbReference type="SAM" id="MobiDB-lite"/>
    </source>
</evidence>
<dbReference type="RefSeq" id="WP_307249861.1">
    <property type="nucleotide sequence ID" value="NZ_JAUSUV010000001.1"/>
</dbReference>
<comment type="caution">
    <text evidence="5">The sequence shown here is derived from an EMBL/GenBank/DDBJ whole genome shotgun (WGS) entry which is preliminary data.</text>
</comment>
<dbReference type="PANTHER" id="PTHR33392">
    <property type="entry name" value="POLYISOPRENYL-TEICHOIC ACID--PEPTIDOGLYCAN TEICHOIC ACID TRANSFERASE TAGU"/>
    <property type="match status" value="1"/>
</dbReference>
<evidence type="ECO:0000313" key="5">
    <source>
        <dbReference type="EMBL" id="MDQ0415897.1"/>
    </source>
</evidence>
<evidence type="ECO:0000256" key="1">
    <source>
        <dbReference type="ARBA" id="ARBA00006068"/>
    </source>
</evidence>
<evidence type="ECO:0000256" key="3">
    <source>
        <dbReference type="SAM" id="Phobius"/>
    </source>
</evidence>
<accession>A0AAJ1TF61</accession>
<keyword evidence="3" id="KW-0472">Membrane</keyword>
<evidence type="ECO:0000313" key="6">
    <source>
        <dbReference type="Proteomes" id="UP001238450"/>
    </source>
</evidence>
<dbReference type="EMBL" id="JAUSUV010000001">
    <property type="protein sequence ID" value="MDQ0415897.1"/>
    <property type="molecule type" value="Genomic_DNA"/>
</dbReference>
<keyword evidence="6" id="KW-1185">Reference proteome</keyword>
<keyword evidence="3" id="KW-0812">Transmembrane</keyword>
<proteinExistence type="inferred from homology"/>
<dbReference type="Gene3D" id="3.40.630.190">
    <property type="entry name" value="LCP protein"/>
    <property type="match status" value="1"/>
</dbReference>
<feature type="region of interest" description="Disordered" evidence="2">
    <location>
        <begin position="345"/>
        <end position="371"/>
    </location>
</feature>
<dbReference type="PANTHER" id="PTHR33392:SF10">
    <property type="entry name" value="POLYISOPRENYL-TEICHOIC ACID--PEPTIDOGLYCAN TEICHOIC ACID TRANSFERASE TAGV"/>
    <property type="match status" value="1"/>
</dbReference>
<feature type="domain" description="Cell envelope-related transcriptional attenuator" evidence="4">
    <location>
        <begin position="96"/>
        <end position="254"/>
    </location>
</feature>
<dbReference type="Proteomes" id="UP001238450">
    <property type="component" value="Unassembled WGS sequence"/>
</dbReference>
<dbReference type="InterPro" id="IPR004474">
    <property type="entry name" value="LytR_CpsA_psr"/>
</dbReference>
<sequence>MQDGFKPLDSDKQPTQKKSRKKKILIWTSVILSSLLVTAGIYAYNLYTTVTSSQDSTAGKSSLREEQVNVKKEPFTILFIGADQYDSKKESREGWRPDVMMLAVINPEKKNIHMVSIPRDTYFQIHGTKTQTKINASAASIYTSVNKLTPINSVRETAQDFLNRQIPIDYYAKINFSGFMDLVDQVGGVDVEVPYDFKMQTFGGKYLHFKKGNQHLNGEEALVFVRQRKQDPEGDLGRNKRQQQAVRQVLDKMLSFKSLTQFTDITKVIGNNFQYSFGFSDILPLMSIYADIPKENNQVIKLNTYSRTLPPHGDCQITTEGERKRVVAELLKAMDKPYNATDLAYDFEQDLKNPDRKPKTTKSNETNTAKR</sequence>
<dbReference type="InterPro" id="IPR050922">
    <property type="entry name" value="LytR/CpsA/Psr_CW_biosynth"/>
</dbReference>
<keyword evidence="3" id="KW-1133">Transmembrane helix</keyword>
<comment type="similarity">
    <text evidence="1">Belongs to the LytR/CpsA/Psr (LCP) family.</text>
</comment>
<dbReference type="Pfam" id="PF03816">
    <property type="entry name" value="LytR_cpsA_psr"/>
    <property type="match status" value="1"/>
</dbReference>
<dbReference type="AlphaFoldDB" id="A0AAJ1TF61"/>